<dbReference type="PANTHER" id="PTHR43356">
    <property type="entry name" value="PHOSPHATE ACETYLTRANSFERASE"/>
    <property type="match status" value="1"/>
</dbReference>
<evidence type="ECO:0000256" key="3">
    <source>
        <dbReference type="ARBA" id="ARBA00023315"/>
    </source>
</evidence>
<organism evidence="5 6">
    <name type="scientific">Pseudoxanthomonas wuyuanensis</name>
    <dbReference type="NCBI Taxonomy" id="1073196"/>
    <lineage>
        <taxon>Bacteria</taxon>
        <taxon>Pseudomonadati</taxon>
        <taxon>Pseudomonadota</taxon>
        <taxon>Gammaproteobacteria</taxon>
        <taxon>Lysobacterales</taxon>
        <taxon>Lysobacteraceae</taxon>
        <taxon>Pseudoxanthomonas</taxon>
    </lineage>
</organism>
<dbReference type="Proteomes" id="UP000219374">
    <property type="component" value="Unassembled WGS sequence"/>
</dbReference>
<dbReference type="InterPro" id="IPR012147">
    <property type="entry name" value="P_Ac_Bu_trans"/>
</dbReference>
<evidence type="ECO:0000256" key="2">
    <source>
        <dbReference type="ARBA" id="ARBA00022679"/>
    </source>
</evidence>
<accession>A0A286CZE6</accession>
<gene>
    <name evidence="5" type="ORF">SAMN06296416_101860</name>
</gene>
<dbReference type="NCBIfam" id="NF006045">
    <property type="entry name" value="PRK08190.1"/>
    <property type="match status" value="1"/>
</dbReference>
<evidence type="ECO:0000313" key="5">
    <source>
        <dbReference type="EMBL" id="SOD51763.1"/>
    </source>
</evidence>
<dbReference type="AlphaFoldDB" id="A0A286CZE6"/>
<dbReference type="Gene3D" id="3.40.718.10">
    <property type="entry name" value="Isopropylmalate Dehydrogenase"/>
    <property type="match status" value="1"/>
</dbReference>
<dbReference type="SUPFAM" id="SSF53659">
    <property type="entry name" value="Isocitrate/Isopropylmalate dehydrogenase-like"/>
    <property type="match status" value="1"/>
</dbReference>
<feature type="domain" description="Phosphate acetyl/butaryl transferase" evidence="4">
    <location>
        <begin position="95"/>
        <end position="294"/>
    </location>
</feature>
<dbReference type="InterPro" id="IPR050500">
    <property type="entry name" value="Phos_Acetyltrans/Butyryltrans"/>
</dbReference>
<protein>
    <submittedName>
        <fullName evidence="5">Phosphate acetyltransferase</fullName>
    </submittedName>
</protein>
<dbReference type="EMBL" id="OCND01000001">
    <property type="protein sequence ID" value="SOD51763.1"/>
    <property type="molecule type" value="Genomic_DNA"/>
</dbReference>
<evidence type="ECO:0000259" key="4">
    <source>
        <dbReference type="Pfam" id="PF01515"/>
    </source>
</evidence>
<sequence length="319" mass="32937">MNDTSQAGNGGVQRSQLDRLLALAAAHEPIRTAIVHPCDAVSLGGALEAFRMQLIVPVLVGPAAKIAAAAVEAGEDLDGIRIVAVEHSHAAAETACRLALEGEVDAIMKGSLQTGELLAAVVDRNAGLRTDRRMSHVFVLDVPTYPRPLLLSDAVVNIAPDLATKKDIVQNAIDCAHALGVAEPRVAVLAAVETVHANMPATTDAAALAKMADRGQIVGALIDGPLAFDNAISPQAADTKNIVSPVAGIADVLIVPNIEAGNMLAKQLAYLANAQSAGIVMGARVPIMLTSRADGRLSRLASCAAAVLVAHHEPIKPQR</sequence>
<name>A0A286CZE6_9GAMM</name>
<dbReference type="PANTHER" id="PTHR43356:SF2">
    <property type="entry name" value="PHOSPHATE ACETYLTRANSFERASE"/>
    <property type="match status" value="1"/>
</dbReference>
<evidence type="ECO:0000256" key="1">
    <source>
        <dbReference type="ARBA" id="ARBA00005656"/>
    </source>
</evidence>
<reference evidence="5 6" key="1">
    <citation type="submission" date="2017-09" db="EMBL/GenBank/DDBJ databases">
        <authorList>
            <person name="Ehlers B."/>
            <person name="Leendertz F.H."/>
        </authorList>
    </citation>
    <scope>NUCLEOTIDE SEQUENCE [LARGE SCALE GENOMIC DNA]</scope>
    <source>
        <strain evidence="5 6">CGMCC 1.10978</strain>
    </source>
</reference>
<dbReference type="PIRSF" id="PIRSF000428">
    <property type="entry name" value="P_Ac_trans"/>
    <property type="match status" value="1"/>
</dbReference>
<keyword evidence="3" id="KW-0012">Acyltransferase</keyword>
<evidence type="ECO:0000313" key="6">
    <source>
        <dbReference type="Proteomes" id="UP000219374"/>
    </source>
</evidence>
<dbReference type="Pfam" id="PF01515">
    <property type="entry name" value="PTA_PTB"/>
    <property type="match status" value="1"/>
</dbReference>
<dbReference type="GO" id="GO:0016746">
    <property type="term" value="F:acyltransferase activity"/>
    <property type="evidence" value="ECO:0007669"/>
    <property type="project" value="UniProtKB-KW"/>
</dbReference>
<dbReference type="RefSeq" id="WP_097120592.1">
    <property type="nucleotide sequence ID" value="NZ_OCND01000001.1"/>
</dbReference>
<comment type="similarity">
    <text evidence="1">Belongs to the phosphate acetyltransferase and butyryltransferase family.</text>
</comment>
<dbReference type="OrthoDB" id="9774179at2"/>
<keyword evidence="6" id="KW-1185">Reference proteome</keyword>
<dbReference type="InterPro" id="IPR002505">
    <property type="entry name" value="PTA_PTB"/>
</dbReference>
<keyword evidence="2 5" id="KW-0808">Transferase</keyword>
<proteinExistence type="inferred from homology"/>
<dbReference type="NCBIfam" id="NF008852">
    <property type="entry name" value="PRK11890.1"/>
    <property type="match status" value="1"/>
</dbReference>